<sequence length="80" mass="9303">MSSNIDAYTKFHEAYPLGDMTAKILITILILKILSTLWGIYKNNQRSWTTINIRVCGELRVFENEAPTYQPYTNPIEQLH</sequence>
<name>A0A0K2T6I1_LEPSM</name>
<feature type="transmembrane region" description="Helical" evidence="1">
    <location>
        <begin position="20"/>
        <end position="41"/>
    </location>
</feature>
<dbReference type="EMBL" id="HACA01004323">
    <property type="protein sequence ID" value="CDW21684.1"/>
    <property type="molecule type" value="Transcribed_RNA"/>
</dbReference>
<keyword evidence="1" id="KW-0472">Membrane</keyword>
<evidence type="ECO:0000256" key="1">
    <source>
        <dbReference type="SAM" id="Phobius"/>
    </source>
</evidence>
<dbReference type="AlphaFoldDB" id="A0A0K2T6I1"/>
<keyword evidence="1" id="KW-1133">Transmembrane helix</keyword>
<protein>
    <submittedName>
        <fullName evidence="2">Uncharacterized protein</fullName>
    </submittedName>
</protein>
<keyword evidence="1" id="KW-0812">Transmembrane</keyword>
<proteinExistence type="predicted"/>
<reference evidence="2" key="1">
    <citation type="submission" date="2014-05" db="EMBL/GenBank/DDBJ databases">
        <authorList>
            <person name="Chronopoulou M."/>
        </authorList>
    </citation>
    <scope>NUCLEOTIDE SEQUENCE</scope>
    <source>
        <tissue evidence="2">Whole organism</tissue>
    </source>
</reference>
<evidence type="ECO:0000313" key="2">
    <source>
        <dbReference type="EMBL" id="CDW21684.1"/>
    </source>
</evidence>
<accession>A0A0K2T6I1</accession>
<organism evidence="2">
    <name type="scientific">Lepeophtheirus salmonis</name>
    <name type="common">Salmon louse</name>
    <name type="synonym">Caligus salmonis</name>
    <dbReference type="NCBI Taxonomy" id="72036"/>
    <lineage>
        <taxon>Eukaryota</taxon>
        <taxon>Metazoa</taxon>
        <taxon>Ecdysozoa</taxon>
        <taxon>Arthropoda</taxon>
        <taxon>Crustacea</taxon>
        <taxon>Multicrustacea</taxon>
        <taxon>Hexanauplia</taxon>
        <taxon>Copepoda</taxon>
        <taxon>Siphonostomatoida</taxon>
        <taxon>Caligidae</taxon>
        <taxon>Lepeophtheirus</taxon>
    </lineage>
</organism>